<dbReference type="Pfam" id="PF16186">
    <property type="entry name" value="Arm_3"/>
    <property type="match status" value="1"/>
</dbReference>
<dbReference type="InterPro" id="IPR011989">
    <property type="entry name" value="ARM-like"/>
</dbReference>
<accession>A0A3Q0EUG6</accession>
<evidence type="ECO:0000256" key="5">
    <source>
        <dbReference type="PROSITE-ProRule" id="PRU00259"/>
    </source>
</evidence>
<dbReference type="SMART" id="SM00185">
    <property type="entry name" value="ARM"/>
    <property type="match status" value="3"/>
</dbReference>
<keyword evidence="2" id="KW-0813">Transport</keyword>
<dbReference type="AlphaFoldDB" id="A0A3Q0EUG6"/>
<reference evidence="7" key="2">
    <citation type="submission" date="2025-08" db="UniProtKB">
        <authorList>
            <consortium name="RefSeq"/>
        </authorList>
    </citation>
    <scope>IDENTIFICATION</scope>
    <source>
        <tissue evidence="7">Leaf</tissue>
    </source>
</reference>
<dbReference type="Proteomes" id="UP000087766">
    <property type="component" value="Chromosome 3"/>
</dbReference>
<dbReference type="PROSITE" id="PS50176">
    <property type="entry name" value="ARM_REPEAT"/>
    <property type="match status" value="1"/>
</dbReference>
<sequence>MLVRNGLILVRYPSDRVILPALEALGNIAAAGEAHTQFLIDNQLLPCLRQLLTREYTKTIFKEASWTIAVITSWTGAQVQAVIDANIIPALVKIVHNAEFEVKKEAACAIYNVTCIGSEDNIRFLAAEGCIEALCELLTCPEPKLLGICLGCLVIILAVGNADKDEKGNVFAQRLEECGGLDKVETLQLHENNDIHKRALCISDFFRAEN</sequence>
<dbReference type="OrthoDB" id="1935265at2759"/>
<dbReference type="InterPro" id="IPR000225">
    <property type="entry name" value="Armadillo"/>
</dbReference>
<evidence type="ECO:0000256" key="1">
    <source>
        <dbReference type="ARBA" id="ARBA00010394"/>
    </source>
</evidence>
<dbReference type="Pfam" id="PF00514">
    <property type="entry name" value="Arm"/>
    <property type="match status" value="1"/>
</dbReference>
<evidence type="ECO:0000256" key="3">
    <source>
        <dbReference type="ARBA" id="ARBA00022737"/>
    </source>
</evidence>
<gene>
    <name evidence="7" type="primary">LOC106756995</name>
</gene>
<keyword evidence="4" id="KW-0653">Protein transport</keyword>
<keyword evidence="3" id="KW-0677">Repeat</keyword>
<evidence type="ECO:0000256" key="4">
    <source>
        <dbReference type="ARBA" id="ARBA00022927"/>
    </source>
</evidence>
<keyword evidence="6" id="KW-1185">Reference proteome</keyword>
<dbReference type="Gene3D" id="1.25.10.10">
    <property type="entry name" value="Leucine-rich Repeat Variant"/>
    <property type="match status" value="1"/>
</dbReference>
<proteinExistence type="inferred from homology"/>
<reference evidence="6" key="1">
    <citation type="journal article" date="2014" name="Nat. Commun.">
        <title>Genome sequence of mungbean and insights into evolution within Vigna species.</title>
        <authorList>
            <person name="Kang Y.J."/>
            <person name="Kim S.K."/>
            <person name="Kim M.Y."/>
            <person name="Lestari P."/>
            <person name="Kim K.H."/>
            <person name="Ha B.K."/>
            <person name="Jun T.H."/>
            <person name="Hwang W.J."/>
            <person name="Lee T."/>
            <person name="Lee J."/>
            <person name="Shim S."/>
            <person name="Yoon M.Y."/>
            <person name="Jang Y.E."/>
            <person name="Han K.S."/>
            <person name="Taeprayoon P."/>
            <person name="Yoon N."/>
            <person name="Somta P."/>
            <person name="Tanya P."/>
            <person name="Kim K.S."/>
            <person name="Gwag J.G."/>
            <person name="Moon J.K."/>
            <person name="Lee Y.H."/>
            <person name="Park B.S."/>
            <person name="Bombarely A."/>
            <person name="Doyle J.J."/>
            <person name="Jackson S.A."/>
            <person name="Schafleitner R."/>
            <person name="Srinives P."/>
            <person name="Varshney R.K."/>
            <person name="Lee S.H."/>
        </authorList>
    </citation>
    <scope>NUCLEOTIDE SEQUENCE [LARGE SCALE GENOMIC DNA]</scope>
    <source>
        <strain evidence="6">cv. VC1973A</strain>
    </source>
</reference>
<dbReference type="InterPro" id="IPR016024">
    <property type="entry name" value="ARM-type_fold"/>
</dbReference>
<name>A0A3Q0EUG6_VIGRR</name>
<dbReference type="InterPro" id="IPR032413">
    <property type="entry name" value="Arm_3"/>
</dbReference>
<dbReference type="RefSeq" id="XP_022634751.1">
    <property type="nucleotide sequence ID" value="XM_022779030.1"/>
</dbReference>
<dbReference type="PANTHER" id="PTHR23316">
    <property type="entry name" value="IMPORTIN ALPHA"/>
    <property type="match status" value="1"/>
</dbReference>
<dbReference type="KEGG" id="vra:106756995"/>
<organism evidence="6 7">
    <name type="scientific">Vigna radiata var. radiata</name>
    <name type="common">Mung bean</name>
    <name type="synonym">Phaseolus aureus</name>
    <dbReference type="NCBI Taxonomy" id="3916"/>
    <lineage>
        <taxon>Eukaryota</taxon>
        <taxon>Viridiplantae</taxon>
        <taxon>Streptophyta</taxon>
        <taxon>Embryophyta</taxon>
        <taxon>Tracheophyta</taxon>
        <taxon>Spermatophyta</taxon>
        <taxon>Magnoliopsida</taxon>
        <taxon>eudicotyledons</taxon>
        <taxon>Gunneridae</taxon>
        <taxon>Pentapetalae</taxon>
        <taxon>rosids</taxon>
        <taxon>fabids</taxon>
        <taxon>Fabales</taxon>
        <taxon>Fabaceae</taxon>
        <taxon>Papilionoideae</taxon>
        <taxon>50 kb inversion clade</taxon>
        <taxon>NPAAA clade</taxon>
        <taxon>indigoferoid/millettioid clade</taxon>
        <taxon>Phaseoleae</taxon>
        <taxon>Vigna</taxon>
    </lineage>
</organism>
<dbReference type="STRING" id="3916.A0A3Q0EUG6"/>
<evidence type="ECO:0000313" key="6">
    <source>
        <dbReference type="Proteomes" id="UP000087766"/>
    </source>
</evidence>
<evidence type="ECO:0000256" key="2">
    <source>
        <dbReference type="ARBA" id="ARBA00022448"/>
    </source>
</evidence>
<dbReference type="SUPFAM" id="SSF48371">
    <property type="entry name" value="ARM repeat"/>
    <property type="match status" value="1"/>
</dbReference>
<feature type="repeat" description="ARM" evidence="5">
    <location>
        <begin position="86"/>
        <end position="114"/>
    </location>
</feature>
<evidence type="ECO:0000313" key="7">
    <source>
        <dbReference type="RefSeq" id="XP_022634751.1"/>
    </source>
</evidence>
<protein>
    <submittedName>
        <fullName evidence="7">Importin subunit alpha-3-like</fullName>
    </submittedName>
</protein>
<dbReference type="GO" id="GO:0015031">
    <property type="term" value="P:protein transport"/>
    <property type="evidence" value="ECO:0007669"/>
    <property type="project" value="UniProtKB-KW"/>
</dbReference>
<dbReference type="GeneID" id="106756995"/>
<comment type="similarity">
    <text evidence="1">Belongs to the importin alpha family.</text>
</comment>